<dbReference type="InterPro" id="IPR045069">
    <property type="entry name" value="MATE_euk"/>
</dbReference>
<feature type="transmembrane region" description="Helical" evidence="7">
    <location>
        <begin position="522"/>
        <end position="543"/>
    </location>
</feature>
<feature type="transmembrane region" description="Helical" evidence="7">
    <location>
        <begin position="437"/>
        <end position="460"/>
    </location>
</feature>
<keyword evidence="5 7" id="KW-0472">Membrane</keyword>
<feature type="transmembrane region" description="Helical" evidence="7">
    <location>
        <begin position="580"/>
        <end position="603"/>
    </location>
</feature>
<sequence>MRYFLDLILHFSPLSLVSFSPSIRWTIRQVHFNSFFRLSRSCTLATNQVGVMAHISQISGTPSSLPQDYAILSRFAAPLSQEAQEEPEASSIRNDQEEHGEEDGLLASRRQVRRTSFPASYILPPQPSMKIIPQVSTVLQPTENTPLLAPLIPLIRENVDFPSDGHEPSTTQMYWEEFWILLKYTLPVFGTHVFEHSMILSSVISIGHISTVALAAATIGFMTANVTGLSIIHGLVSTLDTMLPGAWTSDQPHLVGLWTQRMTVVVAVTLIPMFVMWFNAEPVLLLLRQEPEVARLAGIYLKWASLGLPAYAFNCISRRYFQSQGLFAVPTRIIMSVAPINVVLNYLLVWGPEPIRLGFIGAPIASSISYNLVSIASVIYGIFFVEKTAWHPLSRRSFTSLGLLVQLGLGGVGQVASEWWSWELVGLAASLLGPTALATQSVLLSTCSSTFQAAFSLGIATSVRVGNLLGEKNAKRAGVSANTAILLSAVAAGFFSVVLLVFRKSWGYLFNDDTEVVRLVASILPLAALFQVPDFACAITSGILRARGKQFTGALLNLSAYYVIGIPLGLWLAFKQDMQLAGLWGGLTVALLYSSTLGIWLCIRTDWKREVEKVAERLAVDKKCRDADSEHLVQ</sequence>
<evidence type="ECO:0000256" key="5">
    <source>
        <dbReference type="ARBA" id="ARBA00023136"/>
    </source>
</evidence>
<dbReference type="OrthoDB" id="2126698at2759"/>
<feature type="transmembrane region" description="Helical" evidence="7">
    <location>
        <begin position="397"/>
        <end position="417"/>
    </location>
</feature>
<feature type="transmembrane region" description="Helical" evidence="7">
    <location>
        <begin position="555"/>
        <end position="574"/>
    </location>
</feature>
<accession>A0A9P7DSI6</accession>
<dbReference type="EMBL" id="JABBWE010000006">
    <property type="protein sequence ID" value="KAG1802111.1"/>
    <property type="molecule type" value="Genomic_DNA"/>
</dbReference>
<keyword evidence="4 7" id="KW-1133">Transmembrane helix</keyword>
<feature type="transmembrane region" description="Helical" evidence="7">
    <location>
        <begin position="481"/>
        <end position="502"/>
    </location>
</feature>
<dbReference type="GO" id="GO:0015297">
    <property type="term" value="F:antiporter activity"/>
    <property type="evidence" value="ECO:0007669"/>
    <property type="project" value="InterPro"/>
</dbReference>
<dbReference type="RefSeq" id="XP_041165303.1">
    <property type="nucleotide sequence ID" value="XM_041301866.1"/>
</dbReference>
<proteinExistence type="inferred from homology"/>
<dbReference type="GO" id="GO:0042910">
    <property type="term" value="F:xenobiotic transmembrane transporter activity"/>
    <property type="evidence" value="ECO:0007669"/>
    <property type="project" value="InterPro"/>
</dbReference>
<comment type="subcellular location">
    <subcellularLocation>
        <location evidence="1">Membrane</location>
        <topology evidence="1">Multi-pass membrane protein</topology>
    </subcellularLocation>
</comment>
<evidence type="ECO:0000256" key="4">
    <source>
        <dbReference type="ARBA" id="ARBA00022989"/>
    </source>
</evidence>
<reference evidence="8" key="1">
    <citation type="journal article" date="2020" name="New Phytol.">
        <title>Comparative genomics reveals dynamic genome evolution in host specialist ectomycorrhizal fungi.</title>
        <authorList>
            <person name="Lofgren L.A."/>
            <person name="Nguyen N.H."/>
            <person name="Vilgalys R."/>
            <person name="Ruytinx J."/>
            <person name="Liao H.L."/>
            <person name="Branco S."/>
            <person name="Kuo A."/>
            <person name="LaButti K."/>
            <person name="Lipzen A."/>
            <person name="Andreopoulos W."/>
            <person name="Pangilinan J."/>
            <person name="Riley R."/>
            <person name="Hundley H."/>
            <person name="Na H."/>
            <person name="Barry K."/>
            <person name="Grigoriev I.V."/>
            <person name="Stajich J.E."/>
            <person name="Kennedy P.G."/>
        </authorList>
    </citation>
    <scope>NUCLEOTIDE SEQUENCE</scope>
    <source>
        <strain evidence="8">S12</strain>
    </source>
</reference>
<dbReference type="GeneID" id="64595630"/>
<evidence type="ECO:0000256" key="7">
    <source>
        <dbReference type="SAM" id="Phobius"/>
    </source>
</evidence>
<evidence type="ECO:0000256" key="6">
    <source>
        <dbReference type="SAM" id="MobiDB-lite"/>
    </source>
</evidence>
<dbReference type="AlphaFoldDB" id="A0A9P7DSI6"/>
<keyword evidence="3 7" id="KW-0812">Transmembrane</keyword>
<evidence type="ECO:0000256" key="3">
    <source>
        <dbReference type="ARBA" id="ARBA00022692"/>
    </source>
</evidence>
<dbReference type="Proteomes" id="UP000719766">
    <property type="component" value="Unassembled WGS sequence"/>
</dbReference>
<feature type="transmembrane region" description="Helical" evidence="7">
    <location>
        <begin position="257"/>
        <end position="278"/>
    </location>
</feature>
<feature type="transmembrane region" description="Helical" evidence="7">
    <location>
        <begin position="325"/>
        <end position="348"/>
    </location>
</feature>
<dbReference type="GO" id="GO:1990961">
    <property type="term" value="P:xenobiotic detoxification by transmembrane export across the plasma membrane"/>
    <property type="evidence" value="ECO:0007669"/>
    <property type="project" value="InterPro"/>
</dbReference>
<organism evidence="8 9">
    <name type="scientific">Suillus plorans</name>
    <dbReference type="NCBI Taxonomy" id="116603"/>
    <lineage>
        <taxon>Eukaryota</taxon>
        <taxon>Fungi</taxon>
        <taxon>Dikarya</taxon>
        <taxon>Basidiomycota</taxon>
        <taxon>Agaricomycotina</taxon>
        <taxon>Agaricomycetes</taxon>
        <taxon>Agaricomycetidae</taxon>
        <taxon>Boletales</taxon>
        <taxon>Suillineae</taxon>
        <taxon>Suillaceae</taxon>
        <taxon>Suillus</taxon>
    </lineage>
</organism>
<evidence type="ECO:0000313" key="8">
    <source>
        <dbReference type="EMBL" id="KAG1802111.1"/>
    </source>
</evidence>
<evidence type="ECO:0000256" key="2">
    <source>
        <dbReference type="ARBA" id="ARBA00010199"/>
    </source>
</evidence>
<dbReference type="GO" id="GO:0016020">
    <property type="term" value="C:membrane"/>
    <property type="evidence" value="ECO:0007669"/>
    <property type="project" value="UniProtKB-SubCell"/>
</dbReference>
<dbReference type="CDD" id="cd13132">
    <property type="entry name" value="MATE_eukaryotic"/>
    <property type="match status" value="1"/>
</dbReference>
<name>A0A9P7DSI6_9AGAM</name>
<comment type="caution">
    <text evidence="8">The sequence shown here is derived from an EMBL/GenBank/DDBJ whole genome shotgun (WGS) entry which is preliminary data.</text>
</comment>
<feature type="region of interest" description="Disordered" evidence="6">
    <location>
        <begin position="79"/>
        <end position="108"/>
    </location>
</feature>
<dbReference type="NCBIfam" id="TIGR00797">
    <property type="entry name" value="matE"/>
    <property type="match status" value="1"/>
</dbReference>
<evidence type="ECO:0000313" key="9">
    <source>
        <dbReference type="Proteomes" id="UP000719766"/>
    </source>
</evidence>
<dbReference type="Pfam" id="PF01554">
    <property type="entry name" value="MatE"/>
    <property type="match status" value="2"/>
</dbReference>
<dbReference type="InterPro" id="IPR002528">
    <property type="entry name" value="MATE_fam"/>
</dbReference>
<evidence type="ECO:0000256" key="1">
    <source>
        <dbReference type="ARBA" id="ARBA00004141"/>
    </source>
</evidence>
<feature type="transmembrane region" description="Helical" evidence="7">
    <location>
        <begin position="368"/>
        <end position="385"/>
    </location>
</feature>
<comment type="similarity">
    <text evidence="2">Belongs to the multi antimicrobial extrusion (MATE) (TC 2.A.66.1) family.</text>
</comment>
<protein>
    <submittedName>
        <fullName evidence="8">MATE efflux family protein</fullName>
    </submittedName>
</protein>
<keyword evidence="9" id="KW-1185">Reference proteome</keyword>
<dbReference type="PANTHER" id="PTHR11206">
    <property type="entry name" value="MULTIDRUG RESISTANCE PROTEIN"/>
    <property type="match status" value="1"/>
</dbReference>
<gene>
    <name evidence="8" type="ORF">HD556DRAFT_1335098</name>
</gene>